<dbReference type="Proteomes" id="UP000265520">
    <property type="component" value="Unassembled WGS sequence"/>
</dbReference>
<proteinExistence type="predicted"/>
<keyword evidence="2" id="KW-1185">Reference proteome</keyword>
<name>A0A392QPU3_9FABA</name>
<feature type="non-terminal residue" evidence="1">
    <location>
        <position position="1"/>
    </location>
</feature>
<dbReference type="EMBL" id="LXQA010148564">
    <property type="protein sequence ID" value="MCI25670.1"/>
    <property type="molecule type" value="Genomic_DNA"/>
</dbReference>
<reference evidence="1 2" key="1">
    <citation type="journal article" date="2018" name="Front. Plant Sci.">
        <title>Red Clover (Trifolium pratense) and Zigzag Clover (T. medium) - A Picture of Genomic Similarities and Differences.</title>
        <authorList>
            <person name="Dluhosova J."/>
            <person name="Istvanek J."/>
            <person name="Nedelnik J."/>
            <person name="Repkova J."/>
        </authorList>
    </citation>
    <scope>NUCLEOTIDE SEQUENCE [LARGE SCALE GENOMIC DNA]</scope>
    <source>
        <strain evidence="2">cv. 10/8</strain>
        <tissue evidence="1">Leaf</tissue>
    </source>
</reference>
<sequence>EPVGSDFCSGATLATTGEVLPISHPIQGIFCERPGNIDVPVEGSAFFFDVNQEKTEEFISGIPEETKLSI</sequence>
<comment type="caution">
    <text evidence="1">The sequence shown here is derived from an EMBL/GenBank/DDBJ whole genome shotgun (WGS) entry which is preliminary data.</text>
</comment>
<accession>A0A392QPU3</accession>
<protein>
    <submittedName>
        <fullName evidence="1">Bromodomain-containing protein</fullName>
    </submittedName>
</protein>
<organism evidence="1 2">
    <name type="scientific">Trifolium medium</name>
    <dbReference type="NCBI Taxonomy" id="97028"/>
    <lineage>
        <taxon>Eukaryota</taxon>
        <taxon>Viridiplantae</taxon>
        <taxon>Streptophyta</taxon>
        <taxon>Embryophyta</taxon>
        <taxon>Tracheophyta</taxon>
        <taxon>Spermatophyta</taxon>
        <taxon>Magnoliopsida</taxon>
        <taxon>eudicotyledons</taxon>
        <taxon>Gunneridae</taxon>
        <taxon>Pentapetalae</taxon>
        <taxon>rosids</taxon>
        <taxon>fabids</taxon>
        <taxon>Fabales</taxon>
        <taxon>Fabaceae</taxon>
        <taxon>Papilionoideae</taxon>
        <taxon>50 kb inversion clade</taxon>
        <taxon>NPAAA clade</taxon>
        <taxon>Hologalegina</taxon>
        <taxon>IRL clade</taxon>
        <taxon>Trifolieae</taxon>
        <taxon>Trifolium</taxon>
    </lineage>
</organism>
<dbReference type="AlphaFoldDB" id="A0A392QPU3"/>
<evidence type="ECO:0000313" key="1">
    <source>
        <dbReference type="EMBL" id="MCI25670.1"/>
    </source>
</evidence>
<evidence type="ECO:0000313" key="2">
    <source>
        <dbReference type="Proteomes" id="UP000265520"/>
    </source>
</evidence>